<gene>
    <name evidence="1" type="ORF">Thini_3193</name>
</gene>
<evidence type="ECO:0000313" key="1">
    <source>
        <dbReference type="EMBL" id="EIJ35715.1"/>
    </source>
</evidence>
<dbReference type="EMBL" id="JH651384">
    <property type="protein sequence ID" value="EIJ35715.1"/>
    <property type="molecule type" value="Genomic_DNA"/>
</dbReference>
<organism evidence="1 2">
    <name type="scientific">Thiothrix nivea (strain ATCC 35100 / DSM 5205 / JP2)</name>
    <dbReference type="NCBI Taxonomy" id="870187"/>
    <lineage>
        <taxon>Bacteria</taxon>
        <taxon>Pseudomonadati</taxon>
        <taxon>Pseudomonadota</taxon>
        <taxon>Gammaproteobacteria</taxon>
        <taxon>Thiotrichales</taxon>
        <taxon>Thiotrichaceae</taxon>
        <taxon>Thiothrix</taxon>
    </lineage>
</organism>
<keyword evidence="2" id="KW-1185">Reference proteome</keyword>
<accession>A0A656HL17</accession>
<sequence length="69" mass="7561" precursor="true">MLFRLEIFPILDCLLNVGLLAAFVATTQENDKLLTIPPIVDAVARAHIDTQFTYTIPNGFPISNCLCPG</sequence>
<reference evidence="2" key="1">
    <citation type="journal article" date="2011" name="Stand. Genomic Sci.">
        <title>Genome sequence of the filamentous, gliding Thiothrix nivea neotype strain (JP2(T)).</title>
        <authorList>
            <person name="Lapidus A."/>
            <person name="Nolan M."/>
            <person name="Lucas S."/>
            <person name="Glavina Del Rio T."/>
            <person name="Tice H."/>
            <person name="Cheng J.F."/>
            <person name="Tapia R."/>
            <person name="Han C."/>
            <person name="Goodwin L."/>
            <person name="Pitluck S."/>
            <person name="Liolios K."/>
            <person name="Pagani I."/>
            <person name="Ivanova N."/>
            <person name="Huntemann M."/>
            <person name="Mavromatis K."/>
            <person name="Mikhailova N."/>
            <person name="Pati A."/>
            <person name="Chen A."/>
            <person name="Palaniappan K."/>
            <person name="Land M."/>
            <person name="Brambilla E.M."/>
            <person name="Rohde M."/>
            <person name="Abt B."/>
            <person name="Verbarg S."/>
            <person name="Goker M."/>
            <person name="Bristow J."/>
            <person name="Eisen J.A."/>
            <person name="Markowitz V."/>
            <person name="Hugenholtz P."/>
            <person name="Kyrpides N.C."/>
            <person name="Klenk H.P."/>
            <person name="Woyke T."/>
        </authorList>
    </citation>
    <scope>NUCLEOTIDE SEQUENCE [LARGE SCALE GENOMIC DNA]</scope>
    <source>
        <strain evidence="2">ATCC 35100 / DSM 5205 / JP2</strain>
    </source>
</reference>
<evidence type="ECO:0000313" key="2">
    <source>
        <dbReference type="Proteomes" id="UP000005317"/>
    </source>
</evidence>
<name>A0A656HL17_THINJ</name>
<dbReference type="Proteomes" id="UP000005317">
    <property type="component" value="Unassembled WGS sequence"/>
</dbReference>
<dbReference type="AlphaFoldDB" id="A0A656HL17"/>
<proteinExistence type="predicted"/>
<protein>
    <submittedName>
        <fullName evidence="1">Uncharacterized protein</fullName>
    </submittedName>
</protein>